<dbReference type="SUPFAM" id="SSF46929">
    <property type="entry name" value="DNA helicase RuvA subunit, C-terminal domain"/>
    <property type="match status" value="1"/>
</dbReference>
<dbReference type="InterPro" id="IPR000085">
    <property type="entry name" value="RuvA"/>
</dbReference>
<dbReference type="Pfam" id="PF14520">
    <property type="entry name" value="HHH_5"/>
    <property type="match status" value="1"/>
</dbReference>
<dbReference type="NCBIfam" id="TIGR00084">
    <property type="entry name" value="ruvA"/>
    <property type="match status" value="1"/>
</dbReference>
<dbReference type="CDD" id="cd14332">
    <property type="entry name" value="UBA_RuvA_C"/>
    <property type="match status" value="1"/>
</dbReference>
<comment type="subcellular location">
    <subcellularLocation>
        <location evidence="6">Cytoplasm</location>
    </subcellularLocation>
</comment>
<evidence type="ECO:0000259" key="7">
    <source>
        <dbReference type="SMART" id="SM00278"/>
    </source>
</evidence>
<dbReference type="SUPFAM" id="SSF47781">
    <property type="entry name" value="RuvA domain 2-like"/>
    <property type="match status" value="1"/>
</dbReference>
<dbReference type="InterPro" id="IPR013849">
    <property type="entry name" value="DNA_helicase_Holl-junc_RuvA_I"/>
</dbReference>
<dbReference type="InterPro" id="IPR003583">
    <property type="entry name" value="Hlx-hairpin-Hlx_DNA-bd_motif"/>
</dbReference>
<keyword evidence="2 6" id="KW-0227">DNA damage</keyword>
<keyword evidence="5 6" id="KW-0234">DNA repair</keyword>
<evidence type="ECO:0000256" key="5">
    <source>
        <dbReference type="ARBA" id="ARBA00023204"/>
    </source>
</evidence>
<sequence length="207" mass="22645">MIEFLRGKIAYRESDYLVLDVAGIGYRVFCPNPYAFQENEDKNLTVFTHHHVREDAILLFGFPNREQQSLFRKLLEVSGIGPRVALGILSAGSPDRVIASIRQEDVAYLTKLPGIGRKTAQRIILDLKDKLGKEKIAAGIESPVSGGGSAAAGEWPGAWSEAKEGLLALGYSEAETDRVWQSIRAAADETDTAETLLKKALKALFQG</sequence>
<dbReference type="GO" id="GO:0016787">
    <property type="term" value="F:hydrolase activity"/>
    <property type="evidence" value="ECO:0007669"/>
    <property type="project" value="UniProtKB-KW"/>
</dbReference>
<dbReference type="InterPro" id="IPR010994">
    <property type="entry name" value="RuvA_2-like"/>
</dbReference>
<comment type="caution">
    <text evidence="8">The sequence shown here is derived from an EMBL/GenBank/DDBJ whole genome shotgun (WGS) entry which is preliminary data.</text>
</comment>
<evidence type="ECO:0000256" key="6">
    <source>
        <dbReference type="HAMAP-Rule" id="MF_00031"/>
    </source>
</evidence>
<dbReference type="HAMAP" id="MF_00031">
    <property type="entry name" value="DNA_HJ_migration_RuvA"/>
    <property type="match status" value="1"/>
</dbReference>
<keyword evidence="3 6" id="KW-0238">DNA-binding</keyword>
<evidence type="ECO:0000256" key="3">
    <source>
        <dbReference type="ARBA" id="ARBA00023125"/>
    </source>
</evidence>
<dbReference type="Pfam" id="PF07499">
    <property type="entry name" value="RuvA_C"/>
    <property type="match status" value="1"/>
</dbReference>
<dbReference type="Pfam" id="PF01330">
    <property type="entry name" value="RuvA_N"/>
    <property type="match status" value="1"/>
</dbReference>
<comment type="caution">
    <text evidence="6">Lacks conserved residue(s) required for the propagation of feature annotation.</text>
</comment>
<comment type="domain">
    <text evidence="6">Has three domains with a flexible linker between the domains II and III and assumes an 'L' shape. Domain III is highly mobile and contacts RuvB.</text>
</comment>
<dbReference type="InterPro" id="IPR036267">
    <property type="entry name" value="RuvA_C_sf"/>
</dbReference>
<organism evidence="8 9">
    <name type="scientific">Ferviditalea candida</name>
    <dbReference type="NCBI Taxonomy" id="3108399"/>
    <lineage>
        <taxon>Bacteria</taxon>
        <taxon>Bacillati</taxon>
        <taxon>Bacillota</taxon>
        <taxon>Bacilli</taxon>
        <taxon>Bacillales</taxon>
        <taxon>Paenibacillaceae</taxon>
        <taxon>Ferviditalea</taxon>
    </lineage>
</organism>
<feature type="region of interest" description="Domain III" evidence="6">
    <location>
        <begin position="152"/>
        <end position="207"/>
    </location>
</feature>
<evidence type="ECO:0000313" key="9">
    <source>
        <dbReference type="Proteomes" id="UP001310386"/>
    </source>
</evidence>
<evidence type="ECO:0000256" key="2">
    <source>
        <dbReference type="ARBA" id="ARBA00022763"/>
    </source>
</evidence>
<dbReference type="InterPro" id="IPR011114">
    <property type="entry name" value="RuvA_C"/>
</dbReference>
<keyword evidence="4 6" id="KW-0233">DNA recombination</keyword>
<keyword evidence="1 6" id="KW-0963">Cytoplasm</keyword>
<evidence type="ECO:0000313" key="8">
    <source>
        <dbReference type="EMBL" id="MEB3102041.1"/>
    </source>
</evidence>
<dbReference type="InterPro" id="IPR012340">
    <property type="entry name" value="NA-bd_OB-fold"/>
</dbReference>
<dbReference type="Gene3D" id="1.10.150.20">
    <property type="entry name" value="5' to 3' exonuclease, C-terminal subdomain"/>
    <property type="match status" value="1"/>
</dbReference>
<dbReference type="GO" id="GO:0003678">
    <property type="term" value="F:DNA helicase activity"/>
    <property type="evidence" value="ECO:0007669"/>
    <property type="project" value="UniProtKB-EC"/>
</dbReference>
<dbReference type="Gene3D" id="1.10.8.10">
    <property type="entry name" value="DNA helicase RuvA subunit, C-terminal domain"/>
    <property type="match status" value="1"/>
</dbReference>
<dbReference type="RefSeq" id="WP_371754159.1">
    <property type="nucleotide sequence ID" value="NZ_JAYJLD010000012.1"/>
</dbReference>
<dbReference type="SMART" id="SM00278">
    <property type="entry name" value="HhH1"/>
    <property type="match status" value="2"/>
</dbReference>
<dbReference type="Gene3D" id="2.40.50.140">
    <property type="entry name" value="Nucleic acid-binding proteins"/>
    <property type="match status" value="1"/>
</dbReference>
<reference evidence="8" key="1">
    <citation type="submission" date="2023-12" db="EMBL/GenBank/DDBJ databases">
        <title>Fervidustalea candida gen. nov., sp. nov., a novel member of the family Paenibacillaceae isolated from a geothermal area.</title>
        <authorList>
            <person name="Li W.-J."/>
            <person name="Jiao J.-Y."/>
            <person name="Chen Y."/>
        </authorList>
    </citation>
    <scope>NUCLEOTIDE SEQUENCE</scope>
    <source>
        <strain evidence="8">SYSU GA230002</strain>
    </source>
</reference>
<dbReference type="EMBL" id="JAYJLD010000012">
    <property type="protein sequence ID" value="MEB3102041.1"/>
    <property type="molecule type" value="Genomic_DNA"/>
</dbReference>
<proteinExistence type="inferred from homology"/>
<name>A0ABU5ZHQ6_9BACL</name>
<dbReference type="SUPFAM" id="SSF50249">
    <property type="entry name" value="Nucleic acid-binding proteins"/>
    <property type="match status" value="1"/>
</dbReference>
<comment type="subunit">
    <text evidence="6">Homotetramer. Forms an RuvA(8)-RuvB(12)-Holliday junction (HJ) complex. HJ DNA is sandwiched between 2 RuvA tetramers; dsDNA enters through RuvA and exits via RuvB. An RuvB hexamer assembles on each DNA strand where it exits the tetramer. Each RuvB hexamer is contacted by two RuvA subunits (via domain III) on 2 adjacent RuvB subunits; this complex drives branch migration. In the full resolvosome a probable DNA-RuvA(4)-RuvB(12)-RuvC(2) complex forms which resolves the HJ.</text>
</comment>
<keyword evidence="8" id="KW-0378">Hydrolase</keyword>
<gene>
    <name evidence="6 8" type="primary">ruvA</name>
    <name evidence="8" type="ORF">VF724_10230</name>
</gene>
<dbReference type="Proteomes" id="UP001310386">
    <property type="component" value="Unassembled WGS sequence"/>
</dbReference>
<feature type="domain" description="Helix-hairpin-helix DNA-binding motif class 1" evidence="7">
    <location>
        <begin position="72"/>
        <end position="91"/>
    </location>
</feature>
<comment type="similarity">
    <text evidence="6">Belongs to the RuvA family.</text>
</comment>
<comment type="function">
    <text evidence="6">The RuvA-RuvB-RuvC complex processes Holliday junction (HJ) DNA during genetic recombination and DNA repair, while the RuvA-RuvB complex plays an important role in the rescue of blocked DNA replication forks via replication fork reversal (RFR). RuvA specifically binds to HJ cruciform DNA, conferring on it an open structure. The RuvB hexamer acts as an ATP-dependent pump, pulling dsDNA into and through the RuvAB complex. HJ branch migration allows RuvC to scan DNA until it finds its consensus sequence, where it cleaves and resolves the cruciform DNA.</text>
</comment>
<feature type="domain" description="Helix-hairpin-helix DNA-binding motif class 1" evidence="7">
    <location>
        <begin position="107"/>
        <end position="126"/>
    </location>
</feature>
<evidence type="ECO:0000256" key="4">
    <source>
        <dbReference type="ARBA" id="ARBA00023172"/>
    </source>
</evidence>
<protein>
    <recommendedName>
        <fullName evidence="6">Holliday junction branch migration complex subunit RuvA</fullName>
    </recommendedName>
</protein>
<evidence type="ECO:0000256" key="1">
    <source>
        <dbReference type="ARBA" id="ARBA00022490"/>
    </source>
</evidence>
<keyword evidence="9" id="KW-1185">Reference proteome</keyword>
<accession>A0ABU5ZHQ6</accession>